<protein>
    <submittedName>
        <fullName evidence="3">Uncharacterized protein DUF4440</fullName>
    </submittedName>
</protein>
<keyword evidence="4" id="KW-1185">Reference proteome</keyword>
<comment type="caution">
    <text evidence="3">The sequence shown here is derived from an EMBL/GenBank/DDBJ whole genome shotgun (WGS) entry which is preliminary data.</text>
</comment>
<evidence type="ECO:0000256" key="1">
    <source>
        <dbReference type="SAM" id="SignalP"/>
    </source>
</evidence>
<dbReference type="InterPro" id="IPR027843">
    <property type="entry name" value="DUF4440"/>
</dbReference>
<evidence type="ECO:0000313" key="3">
    <source>
        <dbReference type="EMBL" id="TCO40735.1"/>
    </source>
</evidence>
<evidence type="ECO:0000313" key="4">
    <source>
        <dbReference type="Proteomes" id="UP000294862"/>
    </source>
</evidence>
<reference evidence="3 4" key="1">
    <citation type="journal article" date="2015" name="Stand. Genomic Sci.">
        <title>Genomic Encyclopedia of Bacterial and Archaeal Type Strains, Phase III: the genomes of soil and plant-associated and newly described type strains.</title>
        <authorList>
            <person name="Whitman W.B."/>
            <person name="Woyke T."/>
            <person name="Klenk H.P."/>
            <person name="Zhou Y."/>
            <person name="Lilburn T.G."/>
            <person name="Beck B.J."/>
            <person name="De Vos P."/>
            <person name="Vandamme P."/>
            <person name="Eisen J.A."/>
            <person name="Garrity G."/>
            <person name="Hugenholtz P."/>
            <person name="Kyrpides N.C."/>
        </authorList>
    </citation>
    <scope>NUCLEOTIDE SEQUENCE [LARGE SCALE GENOMIC DNA]</scope>
    <source>
        <strain evidence="3 4">A3</strain>
    </source>
</reference>
<accession>A0A4R2IDN7</accession>
<dbReference type="Gene3D" id="3.10.450.50">
    <property type="match status" value="1"/>
</dbReference>
<sequence>MRIRSLFTCMLALAATAAAAARDDAADTRELLRVEAELCQAFERGDAAIARRDLDATFTLTDSHGGVTGYDRNVADIARREPRYEVFSNHEQKVRLYGDAAIITGVTTVKGTSGKDAFAADFQYTDTWVRRDGRWKLAASHASRLQQ</sequence>
<dbReference type="InterPro" id="IPR032710">
    <property type="entry name" value="NTF2-like_dom_sf"/>
</dbReference>
<evidence type="ECO:0000259" key="2">
    <source>
        <dbReference type="Pfam" id="PF14534"/>
    </source>
</evidence>
<dbReference type="AlphaFoldDB" id="A0A4R2IDN7"/>
<proteinExistence type="predicted"/>
<dbReference type="RefSeq" id="WP_131996963.1">
    <property type="nucleotide sequence ID" value="NZ_SLWQ01000004.1"/>
</dbReference>
<dbReference type="EMBL" id="SLWQ01000004">
    <property type="protein sequence ID" value="TCO40735.1"/>
    <property type="molecule type" value="Genomic_DNA"/>
</dbReference>
<dbReference type="Proteomes" id="UP000294862">
    <property type="component" value="Unassembled WGS sequence"/>
</dbReference>
<dbReference type="Pfam" id="PF14534">
    <property type="entry name" value="DUF4440"/>
    <property type="match status" value="1"/>
</dbReference>
<dbReference type="SUPFAM" id="SSF54427">
    <property type="entry name" value="NTF2-like"/>
    <property type="match status" value="1"/>
</dbReference>
<feature type="signal peptide" evidence="1">
    <location>
        <begin position="1"/>
        <end position="20"/>
    </location>
</feature>
<name>A0A4R2IDN7_9GAMM</name>
<dbReference type="OrthoDB" id="5956292at2"/>
<gene>
    <name evidence="3" type="ORF">EV148_10496</name>
</gene>
<feature type="domain" description="DUF4440" evidence="2">
    <location>
        <begin position="31"/>
        <end position="137"/>
    </location>
</feature>
<feature type="chain" id="PRO_5020942964" evidence="1">
    <location>
        <begin position="21"/>
        <end position="147"/>
    </location>
</feature>
<keyword evidence="1" id="KW-0732">Signal</keyword>
<organism evidence="3 4">
    <name type="scientific">Dokdonella fugitiva</name>
    <dbReference type="NCBI Taxonomy" id="328517"/>
    <lineage>
        <taxon>Bacteria</taxon>
        <taxon>Pseudomonadati</taxon>
        <taxon>Pseudomonadota</taxon>
        <taxon>Gammaproteobacteria</taxon>
        <taxon>Lysobacterales</taxon>
        <taxon>Rhodanobacteraceae</taxon>
        <taxon>Dokdonella</taxon>
    </lineage>
</organism>